<name>A0A5N7DMB0_9EURO</name>
<evidence type="ECO:0000313" key="1">
    <source>
        <dbReference type="EMBL" id="KAE8407189.1"/>
    </source>
</evidence>
<sequence>MAFCQRVNYGNSSGFQACSLVRLAMKKGIWKSHITNAKSACVHLSSTSHSLQLYLNGCTRFPERQPGIGIDDG</sequence>
<dbReference type="RefSeq" id="XP_031944508.1">
    <property type="nucleotide sequence ID" value="XM_032081153.1"/>
</dbReference>
<dbReference type="Proteomes" id="UP000325579">
    <property type="component" value="Unassembled WGS sequence"/>
</dbReference>
<reference evidence="1 2" key="1">
    <citation type="submission" date="2019-04" db="EMBL/GenBank/DDBJ databases">
        <authorList>
            <consortium name="DOE Joint Genome Institute"/>
            <person name="Mondo S."/>
            <person name="Kjaerbolling I."/>
            <person name="Vesth T."/>
            <person name="Frisvad J.C."/>
            <person name="Nybo J.L."/>
            <person name="Theobald S."/>
            <person name="Kildgaard S."/>
            <person name="Isbrandt T."/>
            <person name="Kuo A."/>
            <person name="Sato A."/>
            <person name="Lyhne E.K."/>
            <person name="Kogle M.E."/>
            <person name="Wiebenga A."/>
            <person name="Kun R.S."/>
            <person name="Lubbers R.J."/>
            <person name="Makela M.R."/>
            <person name="Barry K."/>
            <person name="Chovatia M."/>
            <person name="Clum A."/>
            <person name="Daum C."/>
            <person name="Haridas S."/>
            <person name="He G."/>
            <person name="LaButti K."/>
            <person name="Lipzen A."/>
            <person name="Riley R."/>
            <person name="Salamov A."/>
            <person name="Simmons B.A."/>
            <person name="Magnuson J.K."/>
            <person name="Henrissat B."/>
            <person name="Mortensen U.H."/>
            <person name="Larsen T.O."/>
            <person name="Devries R.P."/>
            <person name="Grigoriev I.V."/>
            <person name="Machida M."/>
            <person name="Baker S.E."/>
            <person name="Andersen M.R."/>
            <person name="Cantor M.N."/>
            <person name="Hua S.X."/>
        </authorList>
    </citation>
    <scope>NUCLEOTIDE SEQUENCE [LARGE SCALE GENOMIC DNA]</scope>
    <source>
        <strain evidence="1 2">CBS 119388</strain>
    </source>
</reference>
<proteinExistence type="predicted"/>
<dbReference type="AlphaFoldDB" id="A0A5N7DMB0"/>
<dbReference type="EMBL" id="ML736749">
    <property type="protein sequence ID" value="KAE8407189.1"/>
    <property type="molecule type" value="Genomic_DNA"/>
</dbReference>
<dbReference type="GeneID" id="43665844"/>
<organism evidence="1 2">
    <name type="scientific">Aspergillus pseudonomiae</name>
    <dbReference type="NCBI Taxonomy" id="1506151"/>
    <lineage>
        <taxon>Eukaryota</taxon>
        <taxon>Fungi</taxon>
        <taxon>Dikarya</taxon>
        <taxon>Ascomycota</taxon>
        <taxon>Pezizomycotina</taxon>
        <taxon>Eurotiomycetes</taxon>
        <taxon>Eurotiomycetidae</taxon>
        <taxon>Eurotiales</taxon>
        <taxon>Aspergillaceae</taxon>
        <taxon>Aspergillus</taxon>
        <taxon>Aspergillus subgen. Circumdati</taxon>
    </lineage>
</organism>
<evidence type="ECO:0000313" key="2">
    <source>
        <dbReference type="Proteomes" id="UP000325579"/>
    </source>
</evidence>
<keyword evidence="2" id="KW-1185">Reference proteome</keyword>
<gene>
    <name evidence="1" type="ORF">BDV37DRAFT_241175</name>
</gene>
<accession>A0A5N6I2B5</accession>
<accession>A0A5N7DMB0</accession>
<dbReference type="PROSITE" id="PS51257">
    <property type="entry name" value="PROKAR_LIPOPROTEIN"/>
    <property type="match status" value="1"/>
</dbReference>
<protein>
    <submittedName>
        <fullName evidence="1">Uncharacterized protein</fullName>
    </submittedName>
</protein>